<dbReference type="RefSeq" id="WP_165825827.1">
    <property type="nucleotide sequence ID" value="NZ_QEKW01000012.1"/>
</dbReference>
<evidence type="ECO:0000259" key="6">
    <source>
        <dbReference type="Pfam" id="PF00291"/>
    </source>
</evidence>
<dbReference type="Pfam" id="PF00291">
    <property type="entry name" value="PALP"/>
    <property type="match status" value="1"/>
</dbReference>
<dbReference type="SUPFAM" id="SSF53686">
    <property type="entry name" value="Tryptophan synthase beta subunit-like PLP-dependent enzymes"/>
    <property type="match status" value="1"/>
</dbReference>
<organism evidence="7 8">
    <name type="scientific">Actinomycetospora cinnamomea</name>
    <dbReference type="NCBI Taxonomy" id="663609"/>
    <lineage>
        <taxon>Bacteria</taxon>
        <taxon>Bacillati</taxon>
        <taxon>Actinomycetota</taxon>
        <taxon>Actinomycetes</taxon>
        <taxon>Pseudonocardiales</taxon>
        <taxon>Pseudonocardiaceae</taxon>
        <taxon>Actinomycetospora</taxon>
    </lineage>
</organism>
<keyword evidence="3 5" id="KW-0663">Pyridoxal phosphate</keyword>
<dbReference type="InterPro" id="IPR027278">
    <property type="entry name" value="ACCD_DCysDesulf"/>
</dbReference>
<feature type="domain" description="Tryptophan synthase beta chain-like PALP" evidence="6">
    <location>
        <begin position="7"/>
        <end position="303"/>
    </location>
</feature>
<protein>
    <submittedName>
        <fullName evidence="7">D-cysteine desulfhydrase</fullName>
    </submittedName>
</protein>
<dbReference type="PIRSF" id="PIRSF006278">
    <property type="entry name" value="ACCD_DCysDesulf"/>
    <property type="match status" value="1"/>
</dbReference>
<dbReference type="Proteomes" id="UP000245639">
    <property type="component" value="Unassembled WGS sequence"/>
</dbReference>
<comment type="similarity">
    <text evidence="2">Belongs to the ACC deaminase/D-cysteine desulfhydrase family.</text>
</comment>
<dbReference type="InterPro" id="IPR001926">
    <property type="entry name" value="TrpB-like_PALP"/>
</dbReference>
<dbReference type="GO" id="GO:0019148">
    <property type="term" value="F:D-cysteine desulfhydrase activity"/>
    <property type="evidence" value="ECO:0007669"/>
    <property type="project" value="TreeGrafter"/>
</dbReference>
<evidence type="ECO:0000313" key="8">
    <source>
        <dbReference type="Proteomes" id="UP000245639"/>
    </source>
</evidence>
<dbReference type="PANTHER" id="PTHR43780:SF2">
    <property type="entry name" value="1-AMINOCYCLOPROPANE-1-CARBOXYLATE DEAMINASE-RELATED"/>
    <property type="match status" value="1"/>
</dbReference>
<dbReference type="InterPro" id="IPR036052">
    <property type="entry name" value="TrpB-like_PALP_sf"/>
</dbReference>
<accession>A0A2U1F418</accession>
<evidence type="ECO:0000256" key="4">
    <source>
        <dbReference type="PIRSR" id="PIRSR006278-1"/>
    </source>
</evidence>
<proteinExistence type="inferred from homology"/>
<keyword evidence="8" id="KW-1185">Reference proteome</keyword>
<dbReference type="PANTHER" id="PTHR43780">
    <property type="entry name" value="1-AMINOCYCLOPROPANE-1-CARBOXYLATE DEAMINASE-RELATED"/>
    <property type="match status" value="1"/>
</dbReference>
<comment type="cofactor">
    <cofactor evidence="1">
        <name>pyridoxal 5'-phosphate</name>
        <dbReference type="ChEBI" id="CHEBI:597326"/>
    </cofactor>
</comment>
<reference evidence="7 8" key="1">
    <citation type="submission" date="2018-04" db="EMBL/GenBank/DDBJ databases">
        <title>Genomic Encyclopedia of Type Strains, Phase IV (KMG-IV): sequencing the most valuable type-strain genomes for metagenomic binning, comparative biology and taxonomic classification.</title>
        <authorList>
            <person name="Goeker M."/>
        </authorList>
    </citation>
    <scope>NUCLEOTIDE SEQUENCE [LARGE SCALE GENOMIC DNA]</scope>
    <source>
        <strain evidence="7 8">DSM 45771</strain>
    </source>
</reference>
<dbReference type="GO" id="GO:1901605">
    <property type="term" value="P:alpha-amino acid metabolic process"/>
    <property type="evidence" value="ECO:0007669"/>
    <property type="project" value="UniProtKB-ARBA"/>
</dbReference>
<evidence type="ECO:0000256" key="3">
    <source>
        <dbReference type="ARBA" id="ARBA00022898"/>
    </source>
</evidence>
<gene>
    <name evidence="7" type="ORF">C8D89_112101</name>
</gene>
<dbReference type="AlphaFoldDB" id="A0A2U1F418"/>
<comment type="caution">
    <text evidence="7">The sequence shown here is derived from an EMBL/GenBank/DDBJ whole genome shotgun (WGS) entry which is preliminary data.</text>
</comment>
<evidence type="ECO:0000256" key="2">
    <source>
        <dbReference type="ARBA" id="ARBA00008639"/>
    </source>
</evidence>
<dbReference type="Gene3D" id="3.40.50.1100">
    <property type="match status" value="2"/>
</dbReference>
<feature type="active site" description="Nucleophile" evidence="4">
    <location>
        <position position="73"/>
    </location>
</feature>
<feature type="modified residue" description="N6-(pyridoxal phosphate)lysine" evidence="5">
    <location>
        <position position="46"/>
    </location>
</feature>
<name>A0A2U1F418_9PSEU</name>
<sequence>MIPPRLQLGVLPTPLVPAPRLAGALGCDELWIKRDDLAGFGVAGNKTRPLEHLLGDALARDADVLITGGGPDSNFVAAAAMAARVAGLACELVVWGAGALGPTPNLTLAAAAGADIVPLGDDRRERVDLVVAERAAALRAAGRRPVAVPRGGSTAVGAVGFARAATELLTQGPAPAYVVLPLGSGGSTAGLLAGLTAAGVDTTVIAVSVSRPPAEITEKVLGLARESAALMGAAPPRPDRLEVVDHRGPGFGVAAPDDRAAAATVLHTEGLLLDDTYGAKAFAVALARLRDGLPGPVVLWHTGGVASALAHLADHPAPTGAP</sequence>
<evidence type="ECO:0000313" key="7">
    <source>
        <dbReference type="EMBL" id="PVZ06908.1"/>
    </source>
</evidence>
<evidence type="ECO:0000256" key="5">
    <source>
        <dbReference type="PIRSR" id="PIRSR006278-2"/>
    </source>
</evidence>
<dbReference type="EMBL" id="QEKW01000012">
    <property type="protein sequence ID" value="PVZ06908.1"/>
    <property type="molecule type" value="Genomic_DNA"/>
</dbReference>
<evidence type="ECO:0000256" key="1">
    <source>
        <dbReference type="ARBA" id="ARBA00001933"/>
    </source>
</evidence>